<dbReference type="PANTHER" id="PTHR48105">
    <property type="entry name" value="THIOREDOXIN REDUCTASE 1-RELATED-RELATED"/>
    <property type="match status" value="1"/>
</dbReference>
<evidence type="ECO:0000256" key="4">
    <source>
        <dbReference type="ARBA" id="ARBA00023002"/>
    </source>
</evidence>
<evidence type="ECO:0000256" key="3">
    <source>
        <dbReference type="ARBA" id="ARBA00022827"/>
    </source>
</evidence>
<keyword evidence="3" id="KW-0274">FAD</keyword>
<keyword evidence="6" id="KW-0676">Redox-active center</keyword>
<dbReference type="InterPro" id="IPR008255">
    <property type="entry name" value="Pyr_nucl-diS_OxRdtase_2_AS"/>
</dbReference>
<evidence type="ECO:0000313" key="8">
    <source>
        <dbReference type="EMBL" id="ANW97397.1"/>
    </source>
</evidence>
<dbReference type="STRING" id="1790137.AXE80_01795"/>
<reference evidence="8 9" key="1">
    <citation type="submission" date="2016-02" db="EMBL/GenBank/DDBJ databases">
        <authorList>
            <person name="Wen L."/>
            <person name="He K."/>
            <person name="Yang H."/>
        </authorList>
    </citation>
    <scope>NUCLEOTIDE SEQUENCE [LARGE SCALE GENOMIC DNA]</scope>
    <source>
        <strain evidence="8 9">CZ1127</strain>
    </source>
</reference>
<dbReference type="PRINTS" id="PR00368">
    <property type="entry name" value="FADPNR"/>
</dbReference>
<dbReference type="EMBL" id="CP014224">
    <property type="protein sequence ID" value="ANW97397.1"/>
    <property type="molecule type" value="Genomic_DNA"/>
</dbReference>
<evidence type="ECO:0000256" key="6">
    <source>
        <dbReference type="ARBA" id="ARBA00023284"/>
    </source>
</evidence>
<dbReference type="Proteomes" id="UP000092967">
    <property type="component" value="Chromosome"/>
</dbReference>
<dbReference type="AlphaFoldDB" id="A0A1B1Y9E4"/>
<dbReference type="PROSITE" id="PS00573">
    <property type="entry name" value="PYRIDINE_REDOX_2"/>
    <property type="match status" value="1"/>
</dbReference>
<evidence type="ECO:0000256" key="2">
    <source>
        <dbReference type="ARBA" id="ARBA00022630"/>
    </source>
</evidence>
<proteinExistence type="inferred from homology"/>
<dbReference type="Gene3D" id="3.50.50.60">
    <property type="entry name" value="FAD/NAD(P)-binding domain"/>
    <property type="match status" value="2"/>
</dbReference>
<evidence type="ECO:0000313" key="9">
    <source>
        <dbReference type="Proteomes" id="UP000092967"/>
    </source>
</evidence>
<dbReference type="InterPro" id="IPR036188">
    <property type="entry name" value="FAD/NAD-bd_sf"/>
</dbReference>
<keyword evidence="2" id="KW-0285">Flavoprotein</keyword>
<keyword evidence="4" id="KW-0560">Oxidoreductase</keyword>
<dbReference type="InterPro" id="IPR023753">
    <property type="entry name" value="FAD/NAD-binding_dom"/>
</dbReference>
<sequence length="311" mass="33856">MDSNKEHKVYDSIIIGGGAAGLTTAIYAQRDRFSTLILEKKNIGGNAFLTEKIENYPGFNEISGPKLMERMEHQAKTYGAEIKTGEEVSAIEKKGDLFKLTTIMGTYLTKTVVLSTGSTYRKLGIPNENDLIGSGVHFCATCDGAFYRDKEVIVIGGGNSALEEGIFLAGFCKTVKIINRSKEFKASKTYIEKLNSIKNIEVHIDSSPVEFTKNDKDLFKGVIIKNNETQESKEIKADGAFIFIGLIPNTKSFKNIVDLNDKGFITTKNLAETSVKGIFAAGDCREGAIAQVAAATGEGVLASYGIKNYLK</sequence>
<dbReference type="KEGG" id="wfu:AXE80_01795"/>
<keyword evidence="5" id="KW-1015">Disulfide bond</keyword>
<evidence type="ECO:0000256" key="1">
    <source>
        <dbReference type="ARBA" id="ARBA00009333"/>
    </source>
</evidence>
<protein>
    <recommendedName>
        <fullName evidence="7">FAD/NAD(P)-binding domain-containing protein</fullName>
    </recommendedName>
</protein>
<comment type="similarity">
    <text evidence="1">Belongs to the class-II pyridine nucleotide-disulfide oxidoreductase family.</text>
</comment>
<dbReference type="PRINTS" id="PR00469">
    <property type="entry name" value="PNDRDTASEII"/>
</dbReference>
<accession>A0A1B1Y9E4</accession>
<evidence type="ECO:0000256" key="5">
    <source>
        <dbReference type="ARBA" id="ARBA00023157"/>
    </source>
</evidence>
<dbReference type="InterPro" id="IPR050097">
    <property type="entry name" value="Ferredoxin-NADP_redctase_2"/>
</dbReference>
<dbReference type="Pfam" id="PF07992">
    <property type="entry name" value="Pyr_redox_2"/>
    <property type="match status" value="1"/>
</dbReference>
<name>A0A1B1Y9E4_9FLAO</name>
<keyword evidence="9" id="KW-1185">Reference proteome</keyword>
<feature type="domain" description="FAD/NAD(P)-binding" evidence="7">
    <location>
        <begin position="10"/>
        <end position="299"/>
    </location>
</feature>
<dbReference type="GO" id="GO:0016668">
    <property type="term" value="F:oxidoreductase activity, acting on a sulfur group of donors, NAD(P) as acceptor"/>
    <property type="evidence" value="ECO:0007669"/>
    <property type="project" value="UniProtKB-ARBA"/>
</dbReference>
<evidence type="ECO:0000259" key="7">
    <source>
        <dbReference type="Pfam" id="PF07992"/>
    </source>
</evidence>
<dbReference type="SUPFAM" id="SSF51905">
    <property type="entry name" value="FAD/NAD(P)-binding domain"/>
    <property type="match status" value="1"/>
</dbReference>
<gene>
    <name evidence="8" type="ORF">AXE80_01795</name>
</gene>
<organism evidence="8 9">
    <name type="scientific">Wenyingzhuangia fucanilytica</name>
    <dbReference type="NCBI Taxonomy" id="1790137"/>
    <lineage>
        <taxon>Bacteria</taxon>
        <taxon>Pseudomonadati</taxon>
        <taxon>Bacteroidota</taxon>
        <taxon>Flavobacteriia</taxon>
        <taxon>Flavobacteriales</taxon>
        <taxon>Flavobacteriaceae</taxon>
        <taxon>Wenyingzhuangia</taxon>
    </lineage>
</organism>